<feature type="domain" description="HTH crp-type" evidence="5">
    <location>
        <begin position="136"/>
        <end position="202"/>
    </location>
</feature>
<evidence type="ECO:0000256" key="2">
    <source>
        <dbReference type="ARBA" id="ARBA00023125"/>
    </source>
</evidence>
<dbReference type="Pfam" id="PF00027">
    <property type="entry name" value="cNMP_binding"/>
    <property type="match status" value="1"/>
</dbReference>
<sequence length="202" mass="22981">MTDVISPIIPEEILRKNGAQKIPFSARERIFTEGDAPVFYYQIAQGEAQMIHYSTEGRTFVQGIFKAGESFGEPAIFGNFPYPSSGEMLSAGSIWRLKRTAFLELLSSCPALHFKFSEVLSKRLLYKSVMQRESTGDVVHRIAELFKYMAEAQQAERPFLISLTRQEVADRLGLRVETVIRAIKKMEKEGIVSLINKKIWLK</sequence>
<evidence type="ECO:0008006" key="8">
    <source>
        <dbReference type="Google" id="ProtNLM"/>
    </source>
</evidence>
<keyword evidence="2" id="KW-0238">DNA-binding</keyword>
<keyword evidence="3" id="KW-0804">Transcription</keyword>
<dbReference type="SMART" id="SM00100">
    <property type="entry name" value="cNMP"/>
    <property type="match status" value="1"/>
</dbReference>
<evidence type="ECO:0000259" key="4">
    <source>
        <dbReference type="PROSITE" id="PS50042"/>
    </source>
</evidence>
<dbReference type="PRINTS" id="PR00034">
    <property type="entry name" value="HTHCRP"/>
</dbReference>
<dbReference type="SMART" id="SM00419">
    <property type="entry name" value="HTH_CRP"/>
    <property type="match status" value="1"/>
</dbReference>
<dbReference type="RefSeq" id="WP_332919356.1">
    <property type="nucleotide sequence ID" value="NZ_AP025292.1"/>
</dbReference>
<keyword evidence="1" id="KW-0805">Transcription regulation</keyword>
<accession>A0ABM7VA19</accession>
<dbReference type="Gene3D" id="1.10.10.10">
    <property type="entry name" value="Winged helix-like DNA-binding domain superfamily/Winged helix DNA-binding domain"/>
    <property type="match status" value="1"/>
</dbReference>
<dbReference type="SUPFAM" id="SSF46785">
    <property type="entry name" value="Winged helix' DNA-binding domain"/>
    <property type="match status" value="1"/>
</dbReference>
<protein>
    <recommendedName>
        <fullName evidence="8">Crp/Fnr family transcriptional regulator</fullName>
    </recommendedName>
</protein>
<dbReference type="PROSITE" id="PS51063">
    <property type="entry name" value="HTH_CRP_2"/>
    <property type="match status" value="1"/>
</dbReference>
<proteinExistence type="predicted"/>
<dbReference type="Gene3D" id="2.60.120.10">
    <property type="entry name" value="Jelly Rolls"/>
    <property type="match status" value="1"/>
</dbReference>
<evidence type="ECO:0000259" key="5">
    <source>
        <dbReference type="PROSITE" id="PS51063"/>
    </source>
</evidence>
<evidence type="ECO:0000313" key="7">
    <source>
        <dbReference type="Proteomes" id="UP001354989"/>
    </source>
</evidence>
<dbReference type="EMBL" id="AP025292">
    <property type="protein sequence ID" value="BDC97769.1"/>
    <property type="molecule type" value="Genomic_DNA"/>
</dbReference>
<gene>
    <name evidence="6" type="ORF">PEPS_00500</name>
</gene>
<dbReference type="InterPro" id="IPR012318">
    <property type="entry name" value="HTH_CRP"/>
</dbReference>
<evidence type="ECO:0000256" key="1">
    <source>
        <dbReference type="ARBA" id="ARBA00023015"/>
    </source>
</evidence>
<dbReference type="InterPro" id="IPR036390">
    <property type="entry name" value="WH_DNA-bd_sf"/>
</dbReference>
<organism evidence="6 7">
    <name type="scientific">Persicobacter psychrovividus</name>
    <dbReference type="NCBI Taxonomy" id="387638"/>
    <lineage>
        <taxon>Bacteria</taxon>
        <taxon>Pseudomonadati</taxon>
        <taxon>Bacteroidota</taxon>
        <taxon>Cytophagia</taxon>
        <taxon>Cytophagales</taxon>
        <taxon>Persicobacteraceae</taxon>
        <taxon>Persicobacter</taxon>
    </lineage>
</organism>
<name>A0ABM7VA19_9BACT</name>
<dbReference type="Pfam" id="PF13545">
    <property type="entry name" value="HTH_Crp_2"/>
    <property type="match status" value="1"/>
</dbReference>
<dbReference type="CDD" id="cd00092">
    <property type="entry name" value="HTH_CRP"/>
    <property type="match status" value="1"/>
</dbReference>
<dbReference type="CDD" id="cd00038">
    <property type="entry name" value="CAP_ED"/>
    <property type="match status" value="1"/>
</dbReference>
<dbReference type="InterPro" id="IPR000595">
    <property type="entry name" value="cNMP-bd_dom"/>
</dbReference>
<dbReference type="Proteomes" id="UP001354989">
    <property type="component" value="Chromosome"/>
</dbReference>
<dbReference type="PROSITE" id="PS50042">
    <property type="entry name" value="CNMP_BINDING_3"/>
    <property type="match status" value="1"/>
</dbReference>
<dbReference type="InterPro" id="IPR018490">
    <property type="entry name" value="cNMP-bd_dom_sf"/>
</dbReference>
<evidence type="ECO:0000256" key="3">
    <source>
        <dbReference type="ARBA" id="ARBA00023163"/>
    </source>
</evidence>
<feature type="domain" description="Cyclic nucleotide-binding" evidence="4">
    <location>
        <begin position="24"/>
        <end position="123"/>
    </location>
</feature>
<reference evidence="6 7" key="1">
    <citation type="submission" date="2021-12" db="EMBL/GenBank/DDBJ databases">
        <title>Genome sequencing of bacteria with rrn-lacking chromosome and rrn-plasmid.</title>
        <authorList>
            <person name="Anda M."/>
            <person name="Iwasaki W."/>
        </authorList>
    </citation>
    <scope>NUCLEOTIDE SEQUENCE [LARGE SCALE GENOMIC DNA]</scope>
    <source>
        <strain evidence="6 7">NBRC 101262</strain>
    </source>
</reference>
<dbReference type="InterPro" id="IPR014710">
    <property type="entry name" value="RmlC-like_jellyroll"/>
</dbReference>
<evidence type="ECO:0000313" key="6">
    <source>
        <dbReference type="EMBL" id="BDC97769.1"/>
    </source>
</evidence>
<dbReference type="InterPro" id="IPR036388">
    <property type="entry name" value="WH-like_DNA-bd_sf"/>
</dbReference>
<keyword evidence="7" id="KW-1185">Reference proteome</keyword>
<dbReference type="SUPFAM" id="SSF51206">
    <property type="entry name" value="cAMP-binding domain-like"/>
    <property type="match status" value="1"/>
</dbReference>